<name>L7VV81_9BACT</name>
<dbReference type="EMBL" id="JX649870">
    <property type="protein sequence ID" value="AGC71374.1"/>
    <property type="molecule type" value="Genomic_DNA"/>
</dbReference>
<sequence>MIGTKQAKPNQLHANGDIYDASAQAQVQSIECISSVLG</sequence>
<organism evidence="1">
    <name type="scientific">uncultured bacterium A1Q1_fos_1815</name>
    <dbReference type="NCBI Taxonomy" id="1256553"/>
    <lineage>
        <taxon>Bacteria</taxon>
        <taxon>environmental samples</taxon>
    </lineage>
</organism>
<protein>
    <submittedName>
        <fullName evidence="1">Uncharacterized protein</fullName>
    </submittedName>
</protein>
<proteinExistence type="predicted"/>
<evidence type="ECO:0000313" key="1">
    <source>
        <dbReference type="EMBL" id="AGC71374.1"/>
    </source>
</evidence>
<dbReference type="AlphaFoldDB" id="L7VV81"/>
<accession>L7VV81</accession>
<reference evidence="1" key="1">
    <citation type="submission" date="2012-09" db="EMBL/GenBank/DDBJ databases">
        <title>Metagenomic Characterization of a Microbial Community in Wastewater Detects High Levels of Antibiotic Resistance.</title>
        <authorList>
            <person name="Abrams M."/>
            <person name="Caldwell A."/>
            <person name="Vandaei E."/>
            <person name="Lee W."/>
            <person name="Perrott J."/>
            <person name="Khan S.Y."/>
            <person name="Ta J."/>
            <person name="Romero D."/>
            <person name="Nguyen V."/>
            <person name="Pourmand N."/>
            <person name="Ouverney C.C."/>
        </authorList>
    </citation>
    <scope>NUCLEOTIDE SEQUENCE</scope>
</reference>